<dbReference type="SUPFAM" id="SSF53822">
    <property type="entry name" value="Periplasmic binding protein-like I"/>
    <property type="match status" value="1"/>
</dbReference>
<accession>A0ABM6T111</accession>
<dbReference type="Pfam" id="PF13377">
    <property type="entry name" value="Peripla_BP_3"/>
    <property type="match status" value="1"/>
</dbReference>
<name>A0ABM6T111_9ACTN</name>
<dbReference type="SMART" id="SM00354">
    <property type="entry name" value="HTH_LACI"/>
    <property type="match status" value="1"/>
</dbReference>
<dbReference type="InterPro" id="IPR046335">
    <property type="entry name" value="LacI/GalR-like_sensor"/>
</dbReference>
<proteinExistence type="predicted"/>
<dbReference type="Proteomes" id="UP000238413">
    <property type="component" value="Chromosome"/>
</dbReference>
<keyword evidence="2" id="KW-0238">DNA-binding</keyword>
<organism evidence="5 6">
    <name type="scientific">Streptomyces dengpaensis</name>
    <dbReference type="NCBI Taxonomy" id="2049881"/>
    <lineage>
        <taxon>Bacteria</taxon>
        <taxon>Bacillati</taxon>
        <taxon>Actinomycetota</taxon>
        <taxon>Actinomycetes</taxon>
        <taxon>Kitasatosporales</taxon>
        <taxon>Streptomycetaceae</taxon>
        <taxon>Streptomyces</taxon>
    </lineage>
</organism>
<dbReference type="InterPro" id="IPR000843">
    <property type="entry name" value="HTH_LacI"/>
</dbReference>
<dbReference type="CDD" id="cd06267">
    <property type="entry name" value="PBP1_LacI_sugar_binding-like"/>
    <property type="match status" value="1"/>
</dbReference>
<sequence length="351" mass="37302">MDCPGNEQGLRYGGVTSLSDVAQAAGVHPGTASRALNPQTRHRVSAETAQRVQEAADRLGYQPNSVARALRTRRSHMVAILIPDLTNPLFPPIVRGVEEVLAPAGYSAILVNTDNDEAKEGHLFAELRGRQCDGFIVATARREHPLLEQAAAEGVAMVLVNRVTDRRPASSVTADEAGGVHAAIAHLSSLGHRRIAHLAGPQNLSTGLIRYRAFVDACDRAGLGPDDRPVVVCDSFSETAGEAAMHRLLRESVRPTAVFASNDLLALGALDATRAAGLRCPQDLSVVGFNDMPFLSRMSPALTTVHVPQRTIGAEAARMLLQSLEDPGPPRSLLLGCELVVRASTGPAPRN</sequence>
<dbReference type="SUPFAM" id="SSF47413">
    <property type="entry name" value="lambda repressor-like DNA-binding domains"/>
    <property type="match status" value="1"/>
</dbReference>
<dbReference type="PANTHER" id="PTHR30146">
    <property type="entry name" value="LACI-RELATED TRANSCRIPTIONAL REPRESSOR"/>
    <property type="match status" value="1"/>
</dbReference>
<dbReference type="InterPro" id="IPR028082">
    <property type="entry name" value="Peripla_BP_I"/>
</dbReference>
<dbReference type="Pfam" id="PF00356">
    <property type="entry name" value="LacI"/>
    <property type="match status" value="1"/>
</dbReference>
<feature type="domain" description="HTH lacI-type" evidence="4">
    <location>
        <begin position="16"/>
        <end position="72"/>
    </location>
</feature>
<keyword evidence="3" id="KW-0804">Transcription</keyword>
<evidence type="ECO:0000313" key="5">
    <source>
        <dbReference type="EMBL" id="AVH60846.1"/>
    </source>
</evidence>
<gene>
    <name evidence="5" type="ORF">C4B68_39645</name>
</gene>
<evidence type="ECO:0000256" key="3">
    <source>
        <dbReference type="ARBA" id="ARBA00023163"/>
    </source>
</evidence>
<keyword evidence="6" id="KW-1185">Reference proteome</keyword>
<dbReference type="PANTHER" id="PTHR30146:SF109">
    <property type="entry name" value="HTH-TYPE TRANSCRIPTIONAL REGULATOR GALS"/>
    <property type="match status" value="1"/>
</dbReference>
<evidence type="ECO:0000256" key="2">
    <source>
        <dbReference type="ARBA" id="ARBA00023125"/>
    </source>
</evidence>
<evidence type="ECO:0000259" key="4">
    <source>
        <dbReference type="PROSITE" id="PS50932"/>
    </source>
</evidence>
<reference evidence="5 6" key="1">
    <citation type="submission" date="2018-02" db="EMBL/GenBank/DDBJ databases">
        <title>Complete genome sequence of Streptomyces dengpaensis, the producer of angucyclines.</title>
        <authorList>
            <person name="Yumei L."/>
        </authorList>
    </citation>
    <scope>NUCLEOTIDE SEQUENCE [LARGE SCALE GENOMIC DNA]</scope>
    <source>
        <strain evidence="5 6">XZHG99</strain>
    </source>
</reference>
<evidence type="ECO:0000313" key="6">
    <source>
        <dbReference type="Proteomes" id="UP000238413"/>
    </source>
</evidence>
<dbReference type="InterPro" id="IPR010982">
    <property type="entry name" value="Lambda_DNA-bd_dom_sf"/>
</dbReference>
<dbReference type="PROSITE" id="PS50932">
    <property type="entry name" value="HTH_LACI_2"/>
    <property type="match status" value="1"/>
</dbReference>
<protein>
    <submittedName>
        <fullName evidence="5">LacI family transcriptional regulator</fullName>
    </submittedName>
</protein>
<keyword evidence="1" id="KW-0805">Transcription regulation</keyword>
<dbReference type="Gene3D" id="1.10.260.40">
    <property type="entry name" value="lambda repressor-like DNA-binding domains"/>
    <property type="match status" value="1"/>
</dbReference>
<evidence type="ECO:0000256" key="1">
    <source>
        <dbReference type="ARBA" id="ARBA00023015"/>
    </source>
</evidence>
<dbReference type="Gene3D" id="3.40.50.2300">
    <property type="match status" value="2"/>
</dbReference>
<dbReference type="EMBL" id="CP026652">
    <property type="protein sequence ID" value="AVH60846.1"/>
    <property type="molecule type" value="Genomic_DNA"/>
</dbReference>
<dbReference type="CDD" id="cd01392">
    <property type="entry name" value="HTH_LacI"/>
    <property type="match status" value="1"/>
</dbReference>